<dbReference type="PATRIC" id="fig|1359175.3.peg.1693"/>
<evidence type="ECO:0000256" key="3">
    <source>
        <dbReference type="ARBA" id="ARBA00023237"/>
    </source>
</evidence>
<dbReference type="Gene3D" id="1.25.40.10">
    <property type="entry name" value="Tetratricopeptide repeat domain"/>
    <property type="match status" value="1"/>
</dbReference>
<dbReference type="GO" id="GO:0043165">
    <property type="term" value="P:Gram-negative-bacterium-type cell outer membrane assembly"/>
    <property type="evidence" value="ECO:0007669"/>
    <property type="project" value="UniProtKB-UniRule"/>
</dbReference>
<evidence type="ECO:0000256" key="4">
    <source>
        <dbReference type="HAMAP-Rule" id="MF_00922"/>
    </source>
</evidence>
<dbReference type="NCBIfam" id="TIGR03302">
    <property type="entry name" value="OM_YfiO"/>
    <property type="match status" value="1"/>
</dbReference>
<comment type="subunit">
    <text evidence="4">Part of the Bam complex.</text>
</comment>
<sequence>MYNLNTIINKLLNMFRFICTLFVLLCFTNFIIFAKEKTTITCLSEDDAYSRAELLFQKKKYNAAAKQFFDIFVQHLGSNTATKAELMRGYSLYLAGQYSEASEVLDNFIRLHPVHQKIADVYYLKALAEYKQAHNQQDLEQLLHAKLELQQVIDKFPKSDFAIKAKEKINVISKKLAGSQIDIGKFYLNRKNPIAALNRFNTVVDKYSHTSYYPEAIYRIAQSYALLGQKQEMKEQLAILNSKFPNSTWSKRASSLLQLNDCNA</sequence>
<accession>A0A0F3P7B6</accession>
<protein>
    <recommendedName>
        <fullName evidence="4">Outer membrane protein assembly factor BamD</fullName>
    </recommendedName>
</protein>
<organism evidence="6 7">
    <name type="scientific">Orientia tsutsugamushi str. TA716</name>
    <dbReference type="NCBI Taxonomy" id="1359175"/>
    <lineage>
        <taxon>Bacteria</taxon>
        <taxon>Pseudomonadati</taxon>
        <taxon>Pseudomonadota</taxon>
        <taxon>Alphaproteobacteria</taxon>
        <taxon>Rickettsiales</taxon>
        <taxon>Rickettsiaceae</taxon>
        <taxon>Rickettsieae</taxon>
        <taxon>Orientia</taxon>
    </lineage>
</organism>
<name>A0A0F3P7B6_ORITS</name>
<comment type="function">
    <text evidence="4">Part of the outer membrane protein assembly complex, which is involved in assembly and insertion of beta-barrel proteins into the outer membrane.</text>
</comment>
<keyword evidence="3 4" id="KW-0998">Cell outer membrane</keyword>
<proteinExistence type="inferred from homology"/>
<evidence type="ECO:0000259" key="5">
    <source>
        <dbReference type="Pfam" id="PF13525"/>
    </source>
</evidence>
<dbReference type="SUPFAM" id="SSF48452">
    <property type="entry name" value="TPR-like"/>
    <property type="match status" value="1"/>
</dbReference>
<reference evidence="6 7" key="1">
    <citation type="submission" date="2015-01" db="EMBL/GenBank/DDBJ databases">
        <title>Genome Sequencing of Rickettsiales.</title>
        <authorList>
            <person name="Daugherty S.C."/>
            <person name="Su Q."/>
            <person name="Abolude K."/>
            <person name="Beier-Sexton M."/>
            <person name="Carlyon J.A."/>
            <person name="Carter R."/>
            <person name="Day N.P."/>
            <person name="Dumler S.J."/>
            <person name="Dyachenko V."/>
            <person name="Godinez A."/>
            <person name="Kurtti T.J."/>
            <person name="Lichay M."/>
            <person name="Mullins K.E."/>
            <person name="Ott S."/>
            <person name="Pappas-Brown V."/>
            <person name="Paris D.H."/>
            <person name="Patel P."/>
            <person name="Richards A.L."/>
            <person name="Sadzewicz L."/>
            <person name="Sears K."/>
            <person name="Seidman D."/>
            <person name="Sengamalay N."/>
            <person name="Stenos J."/>
            <person name="Tallon L.J."/>
            <person name="Vincent G."/>
            <person name="Fraser C.M."/>
            <person name="Munderloh U."/>
            <person name="Dunning-Hotopp J.C."/>
        </authorList>
    </citation>
    <scope>NUCLEOTIDE SEQUENCE [LARGE SCALE GENOMIC DNA]</scope>
    <source>
        <strain evidence="6 7">TA716</strain>
    </source>
</reference>
<dbReference type="GO" id="GO:0051205">
    <property type="term" value="P:protein insertion into membrane"/>
    <property type="evidence" value="ECO:0007669"/>
    <property type="project" value="UniProtKB-UniRule"/>
</dbReference>
<dbReference type="InterPro" id="IPR011990">
    <property type="entry name" value="TPR-like_helical_dom_sf"/>
</dbReference>
<evidence type="ECO:0000313" key="7">
    <source>
        <dbReference type="Proteomes" id="UP000033671"/>
    </source>
</evidence>
<dbReference type="InterPro" id="IPR017689">
    <property type="entry name" value="BamD"/>
</dbReference>
<dbReference type="Proteomes" id="UP000033671">
    <property type="component" value="Unassembled WGS sequence"/>
</dbReference>
<gene>
    <name evidence="6" type="primary">yfiO</name>
    <name evidence="4" type="synonym">bamD</name>
    <name evidence="6" type="ORF">OTSTA716_0890</name>
</gene>
<dbReference type="GO" id="GO:0009279">
    <property type="term" value="C:cell outer membrane"/>
    <property type="evidence" value="ECO:0007669"/>
    <property type="project" value="UniProtKB-SubCell"/>
</dbReference>
<keyword evidence="2 4" id="KW-0472">Membrane</keyword>
<evidence type="ECO:0000256" key="2">
    <source>
        <dbReference type="ARBA" id="ARBA00023136"/>
    </source>
</evidence>
<comment type="subcellular location">
    <subcellularLocation>
        <location evidence="4">Cell outer membrane</location>
    </subcellularLocation>
</comment>
<comment type="similarity">
    <text evidence="4">Belongs to the BamD family.</text>
</comment>
<feature type="domain" description="Outer membrane lipoprotein BamD-like" evidence="5">
    <location>
        <begin position="45"/>
        <end position="236"/>
    </location>
</feature>
<evidence type="ECO:0000256" key="1">
    <source>
        <dbReference type="ARBA" id="ARBA00022729"/>
    </source>
</evidence>
<dbReference type="AlphaFoldDB" id="A0A0F3P7B6"/>
<evidence type="ECO:0000313" key="6">
    <source>
        <dbReference type="EMBL" id="KJV76183.1"/>
    </source>
</evidence>
<comment type="caution">
    <text evidence="6">The sequence shown here is derived from an EMBL/GenBank/DDBJ whole genome shotgun (WGS) entry which is preliminary data.</text>
</comment>
<dbReference type="Pfam" id="PF13525">
    <property type="entry name" value="YfiO"/>
    <property type="match status" value="1"/>
</dbReference>
<dbReference type="InterPro" id="IPR039565">
    <property type="entry name" value="BamD-like"/>
</dbReference>
<keyword evidence="1 4" id="KW-0732">Signal</keyword>
<dbReference type="HAMAP" id="MF_00922">
    <property type="entry name" value="OM_assembly_BamD"/>
    <property type="match status" value="1"/>
</dbReference>
<dbReference type="EMBL" id="LAOA01000027">
    <property type="protein sequence ID" value="KJV76183.1"/>
    <property type="molecule type" value="Genomic_DNA"/>
</dbReference>